<name>A0AA44ZHH2_NEIGO</name>
<proteinExistence type="predicted"/>
<organism evidence="1 2">
    <name type="scientific">Neisseria gonorrhoeae 3502</name>
    <dbReference type="NCBI Taxonomy" id="1193404"/>
    <lineage>
        <taxon>Bacteria</taxon>
        <taxon>Pseudomonadati</taxon>
        <taxon>Pseudomonadota</taxon>
        <taxon>Betaproteobacteria</taxon>
        <taxon>Neisseriales</taxon>
        <taxon>Neisseriaceae</taxon>
        <taxon>Neisseria</taxon>
    </lineage>
</organism>
<gene>
    <name evidence="1" type="ORF">N776_04375</name>
</gene>
<evidence type="ECO:0000313" key="1">
    <source>
        <dbReference type="EMBL" id="PHJ36085.1"/>
    </source>
</evidence>
<comment type="caution">
    <text evidence="1">The sequence shown here is derived from an EMBL/GenBank/DDBJ whole genome shotgun (WGS) entry which is preliminary data.</text>
</comment>
<dbReference type="Proteomes" id="UP000223296">
    <property type="component" value="Unassembled WGS sequence"/>
</dbReference>
<accession>A0AA44ZHH2</accession>
<dbReference type="RefSeq" id="WP_003693195.1">
    <property type="nucleotide sequence ID" value="NZ_AVBE01000002.1"/>
</dbReference>
<dbReference type="EMBL" id="AVBE01000002">
    <property type="protein sequence ID" value="PHJ36085.1"/>
    <property type="molecule type" value="Genomic_DNA"/>
</dbReference>
<dbReference type="AlphaFoldDB" id="A0AA44ZHH2"/>
<protein>
    <submittedName>
        <fullName evidence="1">Uncharacterized protein</fullName>
    </submittedName>
</protein>
<evidence type="ECO:0000313" key="2">
    <source>
        <dbReference type="Proteomes" id="UP000223296"/>
    </source>
</evidence>
<reference evidence="1 2" key="1">
    <citation type="submission" date="2013-08" db="EMBL/GenBank/DDBJ databases">
        <authorList>
            <person name="Trees D."/>
        </authorList>
    </citation>
    <scope>NUCLEOTIDE SEQUENCE [LARGE SCALE GENOMIC DNA]</scope>
    <source>
        <strain evidence="1 2">3502</strain>
    </source>
</reference>
<sequence>MNTMNTQISGMKKYLKFWEYKRLLRVRGIEDLEKEIKLKLVDFELLIDEAQSFHEACQGLNLIYPIVREHLKLSNKSLAGLDLKKYYIPNMIFFKNVVSSSGRMSRKKFFKWADISTALDDTNASLDERLLHMKVYFDCRQYFCRGRQIAGDLAELFSMKEIFDEILRIENLDRKNLPSNIMVK</sequence>